<reference evidence="9 10" key="1">
    <citation type="submission" date="2014-04" db="EMBL/GenBank/DDBJ databases">
        <authorList>
            <consortium name="DOE Joint Genome Institute"/>
            <person name="Kuo A."/>
            <person name="Kohler A."/>
            <person name="Nagy L.G."/>
            <person name="Floudas D."/>
            <person name="Copeland A."/>
            <person name="Barry K.W."/>
            <person name="Cichocki N."/>
            <person name="Veneault-Fourrey C."/>
            <person name="LaButti K."/>
            <person name="Lindquist E.A."/>
            <person name="Lipzen A."/>
            <person name="Lundell T."/>
            <person name="Morin E."/>
            <person name="Murat C."/>
            <person name="Sun H."/>
            <person name="Tunlid A."/>
            <person name="Henrissat B."/>
            <person name="Grigoriev I.V."/>
            <person name="Hibbett D.S."/>
            <person name="Martin F."/>
            <person name="Nordberg H.P."/>
            <person name="Cantor M.N."/>
            <person name="Hua S.X."/>
        </authorList>
    </citation>
    <scope>NUCLEOTIDE SEQUENCE [LARGE SCALE GENOMIC DNA]</scope>
    <source>
        <strain evidence="9 10">LaAM-08-1</strain>
    </source>
</reference>
<name>A0A0C9X3X2_9AGAR</name>
<evidence type="ECO:0000256" key="2">
    <source>
        <dbReference type="ARBA" id="ARBA00008126"/>
    </source>
</evidence>
<comment type="similarity">
    <text evidence="2 4">Belongs to the NOSIP family.</text>
</comment>
<evidence type="ECO:0000256" key="5">
    <source>
        <dbReference type="PROSITE-ProRule" id="PRU00175"/>
    </source>
</evidence>
<dbReference type="PANTHER" id="PTHR13063">
    <property type="entry name" value="ENOS INTERACTING PROTEIN"/>
    <property type="match status" value="1"/>
</dbReference>
<keyword evidence="5" id="KW-0863">Zinc-finger</keyword>
<feature type="region of interest" description="Disordered" evidence="7">
    <location>
        <begin position="242"/>
        <end position="275"/>
    </location>
</feature>
<keyword evidence="6" id="KW-0175">Coiled coil</keyword>
<organism evidence="9 10">
    <name type="scientific">Laccaria amethystina LaAM-08-1</name>
    <dbReference type="NCBI Taxonomy" id="1095629"/>
    <lineage>
        <taxon>Eukaryota</taxon>
        <taxon>Fungi</taxon>
        <taxon>Dikarya</taxon>
        <taxon>Basidiomycota</taxon>
        <taxon>Agaricomycotina</taxon>
        <taxon>Agaricomycetes</taxon>
        <taxon>Agaricomycetidae</taxon>
        <taxon>Agaricales</taxon>
        <taxon>Agaricineae</taxon>
        <taxon>Hydnangiaceae</taxon>
        <taxon>Laccaria</taxon>
    </lineage>
</organism>
<evidence type="ECO:0000259" key="8">
    <source>
        <dbReference type="PROSITE" id="PS50089"/>
    </source>
</evidence>
<comment type="subcellular location">
    <subcellularLocation>
        <location evidence="1 4">Nucleus</location>
    </subcellularLocation>
</comment>
<feature type="region of interest" description="Disordered" evidence="7">
    <location>
        <begin position="119"/>
        <end position="149"/>
    </location>
</feature>
<evidence type="ECO:0000256" key="1">
    <source>
        <dbReference type="ARBA" id="ARBA00004123"/>
    </source>
</evidence>
<dbReference type="InterPro" id="IPR013083">
    <property type="entry name" value="Znf_RING/FYVE/PHD"/>
</dbReference>
<dbReference type="STRING" id="1095629.A0A0C9X3X2"/>
<dbReference type="GO" id="GO:0005634">
    <property type="term" value="C:nucleus"/>
    <property type="evidence" value="ECO:0007669"/>
    <property type="project" value="UniProtKB-SubCell"/>
</dbReference>
<keyword evidence="5" id="KW-0862">Zinc</keyword>
<dbReference type="Gene3D" id="3.30.40.10">
    <property type="entry name" value="Zinc/RING finger domain, C3HC4 (zinc finger)"/>
    <property type="match status" value="2"/>
</dbReference>
<dbReference type="AlphaFoldDB" id="A0A0C9X3X2"/>
<feature type="domain" description="RING-type" evidence="8">
    <location>
        <begin position="275"/>
        <end position="317"/>
    </location>
</feature>
<evidence type="ECO:0000313" key="9">
    <source>
        <dbReference type="EMBL" id="KIJ99725.1"/>
    </source>
</evidence>
<dbReference type="InterPro" id="IPR031790">
    <property type="entry name" value="Znf-NOSIP"/>
</dbReference>
<dbReference type="PIRSF" id="PIRSF023577">
    <property type="entry name" value="ENOS_interacting"/>
    <property type="match status" value="1"/>
</dbReference>
<gene>
    <name evidence="9" type="ORF">K443DRAFT_161201</name>
</gene>
<evidence type="ECO:0000256" key="4">
    <source>
        <dbReference type="PIRNR" id="PIRNR023577"/>
    </source>
</evidence>
<evidence type="ECO:0000256" key="3">
    <source>
        <dbReference type="ARBA" id="ARBA00023242"/>
    </source>
</evidence>
<keyword evidence="10" id="KW-1185">Reference proteome</keyword>
<dbReference type="PANTHER" id="PTHR13063:SF10">
    <property type="entry name" value="NITRIC OXIDE SYNTHASE-INTERACTING PROTEIN"/>
    <property type="match status" value="1"/>
</dbReference>
<feature type="compositionally biased region" description="Polar residues" evidence="7">
    <location>
        <begin position="242"/>
        <end position="255"/>
    </location>
</feature>
<dbReference type="Proteomes" id="UP000054477">
    <property type="component" value="Unassembled WGS sequence"/>
</dbReference>
<dbReference type="OrthoDB" id="116827at2759"/>
<evidence type="ECO:0000256" key="7">
    <source>
        <dbReference type="SAM" id="MobiDB-lite"/>
    </source>
</evidence>
<dbReference type="PROSITE" id="PS50089">
    <property type="entry name" value="ZF_RING_2"/>
    <property type="match status" value="1"/>
</dbReference>
<feature type="compositionally biased region" description="Basic and acidic residues" evidence="7">
    <location>
        <begin position="138"/>
        <end position="149"/>
    </location>
</feature>
<dbReference type="SUPFAM" id="SSF57850">
    <property type="entry name" value="RING/U-box"/>
    <property type="match status" value="2"/>
</dbReference>
<protein>
    <recommendedName>
        <fullName evidence="8">RING-type domain-containing protein</fullName>
    </recommendedName>
</protein>
<proteinExistence type="inferred from homology"/>
<keyword evidence="5" id="KW-0479">Metal-binding</keyword>
<sequence>MTKHSKNNTASSIFSYAEYKKLDYGTKRQRLGNESMRRFDACALCLNRAREPLACTEGHLFCKECVYTDLLTQKKDMKRQKERLDAMKKEAEEERTRVRAAARERVLLEFEKGQLGLAGGPTLASTKSGSSGSATRSESMEESRGTKRKFEFSSSAVESLAHEAEEAAVAQIEKEQAEALKHKLPDFWLPSLTPTFTSNGPPQSLMDIKVQTTCRGGSPAHPIALKNLIPVKFTFYSSSGGTSQSTEPTLAGNKTASASSSSSSKVKKDEPEPMCPSCKKHLSNSSLMFLMKPCAHVTCKTCTDSLVRPAKQCIVCDTQLKEKDVIELKREGTGFAGGGMAETSRAGIAFQG</sequence>
<dbReference type="InterPro" id="IPR001841">
    <property type="entry name" value="Znf_RING"/>
</dbReference>
<dbReference type="InterPro" id="IPR016818">
    <property type="entry name" value="NOSIP"/>
</dbReference>
<keyword evidence="3 4" id="KW-0539">Nucleus</keyword>
<dbReference type="Pfam" id="PF15906">
    <property type="entry name" value="zf-NOSIP"/>
    <property type="match status" value="1"/>
</dbReference>
<evidence type="ECO:0000313" key="10">
    <source>
        <dbReference type="Proteomes" id="UP000054477"/>
    </source>
</evidence>
<dbReference type="HOGENOM" id="CLU_053742_1_0_1"/>
<dbReference type="EMBL" id="KN838641">
    <property type="protein sequence ID" value="KIJ99725.1"/>
    <property type="molecule type" value="Genomic_DNA"/>
</dbReference>
<evidence type="ECO:0000256" key="6">
    <source>
        <dbReference type="SAM" id="Coils"/>
    </source>
</evidence>
<dbReference type="GO" id="GO:0008270">
    <property type="term" value="F:zinc ion binding"/>
    <property type="evidence" value="ECO:0007669"/>
    <property type="project" value="UniProtKB-KW"/>
</dbReference>
<dbReference type="GO" id="GO:0061630">
    <property type="term" value="F:ubiquitin protein ligase activity"/>
    <property type="evidence" value="ECO:0007669"/>
    <property type="project" value="InterPro"/>
</dbReference>
<feature type="compositionally biased region" description="Low complexity" evidence="7">
    <location>
        <begin position="124"/>
        <end position="137"/>
    </location>
</feature>
<accession>A0A0C9X3X2</accession>
<reference evidence="10" key="2">
    <citation type="submission" date="2015-01" db="EMBL/GenBank/DDBJ databases">
        <title>Evolutionary Origins and Diversification of the Mycorrhizal Mutualists.</title>
        <authorList>
            <consortium name="DOE Joint Genome Institute"/>
            <consortium name="Mycorrhizal Genomics Consortium"/>
            <person name="Kohler A."/>
            <person name="Kuo A."/>
            <person name="Nagy L.G."/>
            <person name="Floudas D."/>
            <person name="Copeland A."/>
            <person name="Barry K.W."/>
            <person name="Cichocki N."/>
            <person name="Veneault-Fourrey C."/>
            <person name="LaButti K."/>
            <person name="Lindquist E.A."/>
            <person name="Lipzen A."/>
            <person name="Lundell T."/>
            <person name="Morin E."/>
            <person name="Murat C."/>
            <person name="Riley R."/>
            <person name="Ohm R."/>
            <person name="Sun H."/>
            <person name="Tunlid A."/>
            <person name="Henrissat B."/>
            <person name="Grigoriev I.V."/>
            <person name="Hibbett D.S."/>
            <person name="Martin F."/>
        </authorList>
    </citation>
    <scope>NUCLEOTIDE SEQUENCE [LARGE SCALE GENOMIC DNA]</scope>
    <source>
        <strain evidence="10">LaAM-08-1</strain>
    </source>
</reference>
<feature type="coiled-coil region" evidence="6">
    <location>
        <begin position="67"/>
        <end position="104"/>
    </location>
</feature>